<reference evidence="1 2" key="1">
    <citation type="submission" date="2021-07" db="EMBL/GenBank/DDBJ databases">
        <title>Novel Helicobacter sp. Isolated from a cat.</title>
        <authorList>
            <person name="Rimbara E."/>
            <person name="Suzuki M."/>
        </authorList>
    </citation>
    <scope>NUCLEOTIDE SEQUENCE [LARGE SCALE GENOMIC DNA]</scope>
    <source>
        <strain evidence="2">NHP19-012</strain>
    </source>
</reference>
<dbReference type="RefSeq" id="WP_221271821.1">
    <property type="nucleotide sequence ID" value="NZ_AP024819.1"/>
</dbReference>
<name>A0ABN6I8L5_9HELI</name>
<dbReference type="Proteomes" id="UP000826146">
    <property type="component" value="Chromosome"/>
</dbReference>
<dbReference type="EMBL" id="AP024819">
    <property type="protein sequence ID" value="BCZ19910.1"/>
    <property type="molecule type" value="Genomic_DNA"/>
</dbReference>
<sequence length="96" mass="11450">MFNTIGHLVLNKHEFISGYKFNLCFENFLALGYTTEKKYRHLLRPHIPHYALECPQLYHKQNNLVNPIYNLKERYLSTCALVENALLWLLKTLKQN</sequence>
<evidence type="ECO:0000313" key="2">
    <source>
        <dbReference type="Proteomes" id="UP000826146"/>
    </source>
</evidence>
<gene>
    <name evidence="1" type="ORF">NHP190012_15520</name>
</gene>
<dbReference type="Gene3D" id="3.40.50.11660">
    <property type="entry name" value="Glycosyl transferase family 10, C-terminal domain"/>
    <property type="match status" value="1"/>
</dbReference>
<keyword evidence="2" id="KW-1185">Reference proteome</keyword>
<evidence type="ECO:0000313" key="1">
    <source>
        <dbReference type="EMBL" id="BCZ19910.1"/>
    </source>
</evidence>
<dbReference type="InterPro" id="IPR038577">
    <property type="entry name" value="GT10-like_C_sf"/>
</dbReference>
<protein>
    <submittedName>
        <fullName evidence="1">Uncharacterized protein</fullName>
    </submittedName>
</protein>
<accession>A0ABN6I8L5</accession>
<dbReference type="SUPFAM" id="SSF53756">
    <property type="entry name" value="UDP-Glycosyltransferase/glycogen phosphorylase"/>
    <property type="match status" value="1"/>
</dbReference>
<proteinExistence type="predicted"/>
<organism evidence="1 2">
    <name type="scientific">Helicobacter gastrofelis</name>
    <dbReference type="NCBI Taxonomy" id="2849642"/>
    <lineage>
        <taxon>Bacteria</taxon>
        <taxon>Pseudomonadati</taxon>
        <taxon>Campylobacterota</taxon>
        <taxon>Epsilonproteobacteria</taxon>
        <taxon>Campylobacterales</taxon>
        <taxon>Helicobacteraceae</taxon>
        <taxon>Helicobacter</taxon>
    </lineage>
</organism>